<keyword evidence="9" id="KW-1185">Reference proteome</keyword>
<dbReference type="InterPro" id="IPR033985">
    <property type="entry name" value="SusD-like_N"/>
</dbReference>
<dbReference type="RefSeq" id="WP_379664166.1">
    <property type="nucleotide sequence ID" value="NZ_JBHUDG010000050.1"/>
</dbReference>
<evidence type="ECO:0000256" key="1">
    <source>
        <dbReference type="ARBA" id="ARBA00004442"/>
    </source>
</evidence>
<feature type="domain" description="RagB/SusD" evidence="6">
    <location>
        <begin position="340"/>
        <end position="495"/>
    </location>
</feature>
<keyword evidence="3" id="KW-0732">Signal</keyword>
<dbReference type="Pfam" id="PF14322">
    <property type="entry name" value="SusD-like_3"/>
    <property type="match status" value="1"/>
</dbReference>
<gene>
    <name evidence="8" type="ORF">ACFSAH_18140</name>
</gene>
<dbReference type="SUPFAM" id="SSF48452">
    <property type="entry name" value="TPR-like"/>
    <property type="match status" value="1"/>
</dbReference>
<sequence length="496" mass="56167">MKKISNIFLSVCLLICCSCESVLDKEPITGYSYQNFWNEPAQASAALNGAYFRLQTTLNTEFITYGEARADNLDVKLYNAGTYALANNTLNADYAYTDWGNFYRVIGQVNLIIKNVQEMKAKGLYVNKDAEYNRILGQALGLRALCYLWMVKVWGNVPLVTDPVEYDGDINAFKRTRTDTLQVYNQISTDLLRAQPLLPASYTDNRKTRATLTKGAIDAMLTDYYMWRNKLDSALITSNRILSNTTQYKLANLYDSSIDFFSKPHVDIDNTEYAKMFIEGFSAESIFEIAFSYAEGTNSGLASLFGGGSAVVFYYVHPAFVSIFSSTDLRLRNNFKSESQIFKMFPKGTFDRAKENDKNVILYRLADIILLRAEALVLKGDLNGAWTLLKRVRERVFGVASATNTSNNNLTGPTGSTTESNFKAMTIADAHEVILEERRKELCFEGKRWFDLVRTGKAISKMESINGLKSQENILFPINLNIIRQNPLIEQNEYYK</sequence>
<evidence type="ECO:0000256" key="4">
    <source>
        <dbReference type="ARBA" id="ARBA00023136"/>
    </source>
</evidence>
<dbReference type="InterPro" id="IPR011990">
    <property type="entry name" value="TPR-like_helical_dom_sf"/>
</dbReference>
<proteinExistence type="inferred from homology"/>
<evidence type="ECO:0000259" key="7">
    <source>
        <dbReference type="Pfam" id="PF14322"/>
    </source>
</evidence>
<protein>
    <submittedName>
        <fullName evidence="8">RagB/SusD family nutrient uptake outer membrane protein</fullName>
    </submittedName>
</protein>
<evidence type="ECO:0000313" key="9">
    <source>
        <dbReference type="Proteomes" id="UP001597118"/>
    </source>
</evidence>
<comment type="similarity">
    <text evidence="2">Belongs to the SusD family.</text>
</comment>
<dbReference type="Proteomes" id="UP001597118">
    <property type="component" value="Unassembled WGS sequence"/>
</dbReference>
<comment type="caution">
    <text evidence="8">The sequence shown here is derived from an EMBL/GenBank/DDBJ whole genome shotgun (WGS) entry which is preliminary data.</text>
</comment>
<name>A0ABW4IG97_9SPHI</name>
<dbReference type="CDD" id="cd08977">
    <property type="entry name" value="SusD"/>
    <property type="match status" value="1"/>
</dbReference>
<evidence type="ECO:0000313" key="8">
    <source>
        <dbReference type="EMBL" id="MFD1631800.1"/>
    </source>
</evidence>
<dbReference type="EMBL" id="JBHUDG010000050">
    <property type="protein sequence ID" value="MFD1631800.1"/>
    <property type="molecule type" value="Genomic_DNA"/>
</dbReference>
<dbReference type="Pfam" id="PF07980">
    <property type="entry name" value="SusD_RagB"/>
    <property type="match status" value="1"/>
</dbReference>
<feature type="domain" description="SusD-like N-terminal" evidence="7">
    <location>
        <begin position="49"/>
        <end position="221"/>
    </location>
</feature>
<keyword evidence="4" id="KW-0472">Membrane</keyword>
<organism evidence="8 9">
    <name type="scientific">Pseudopedobacter beijingensis</name>
    <dbReference type="NCBI Taxonomy" id="1207056"/>
    <lineage>
        <taxon>Bacteria</taxon>
        <taxon>Pseudomonadati</taxon>
        <taxon>Bacteroidota</taxon>
        <taxon>Sphingobacteriia</taxon>
        <taxon>Sphingobacteriales</taxon>
        <taxon>Sphingobacteriaceae</taxon>
        <taxon>Pseudopedobacter</taxon>
    </lineage>
</organism>
<reference evidence="9" key="1">
    <citation type="journal article" date="2019" name="Int. J. Syst. Evol. Microbiol.">
        <title>The Global Catalogue of Microorganisms (GCM) 10K type strain sequencing project: providing services to taxonomists for standard genome sequencing and annotation.</title>
        <authorList>
            <consortium name="The Broad Institute Genomics Platform"/>
            <consortium name="The Broad Institute Genome Sequencing Center for Infectious Disease"/>
            <person name="Wu L."/>
            <person name="Ma J."/>
        </authorList>
    </citation>
    <scope>NUCLEOTIDE SEQUENCE [LARGE SCALE GENOMIC DNA]</scope>
    <source>
        <strain evidence="9">CCUG 53762</strain>
    </source>
</reference>
<dbReference type="Gene3D" id="1.25.40.390">
    <property type="match status" value="1"/>
</dbReference>
<keyword evidence="5" id="KW-0998">Cell outer membrane</keyword>
<comment type="subcellular location">
    <subcellularLocation>
        <location evidence="1">Cell outer membrane</location>
    </subcellularLocation>
</comment>
<evidence type="ECO:0000256" key="2">
    <source>
        <dbReference type="ARBA" id="ARBA00006275"/>
    </source>
</evidence>
<dbReference type="InterPro" id="IPR012944">
    <property type="entry name" value="SusD_RagB_dom"/>
</dbReference>
<evidence type="ECO:0000259" key="6">
    <source>
        <dbReference type="Pfam" id="PF07980"/>
    </source>
</evidence>
<evidence type="ECO:0000256" key="3">
    <source>
        <dbReference type="ARBA" id="ARBA00022729"/>
    </source>
</evidence>
<accession>A0ABW4IG97</accession>
<evidence type="ECO:0000256" key="5">
    <source>
        <dbReference type="ARBA" id="ARBA00023237"/>
    </source>
</evidence>